<dbReference type="PATRIC" id="fig|1397108.4.peg.318"/>
<reference evidence="1 2" key="1">
    <citation type="submission" date="2015-05" db="EMBL/GenBank/DDBJ databases">
        <authorList>
            <person name="Wang D.B."/>
            <person name="Wang M."/>
        </authorList>
    </citation>
    <scope>NUCLEOTIDE SEQUENCE [LARGE SCALE GENOMIC DNA]</scope>
    <source>
        <strain evidence="1 2">IMCC 12053</strain>
    </source>
</reference>
<name>A0A0P0A8Z7_9RHOB</name>
<gene>
    <name evidence="1" type="ORF">IMCC12053_304</name>
</gene>
<keyword evidence="2" id="KW-1185">Reference proteome</keyword>
<evidence type="ECO:0000313" key="2">
    <source>
        <dbReference type="Proteomes" id="UP000064920"/>
    </source>
</evidence>
<dbReference type="STRING" id="1397108.IMCC12053_304"/>
<dbReference type="InterPro" id="IPR010865">
    <property type="entry name" value="DUF1499"/>
</dbReference>
<accession>A0A0P0A8Z7</accession>
<dbReference type="KEGG" id="cmar:IMCC12053_304"/>
<dbReference type="EMBL" id="CP012023">
    <property type="protein sequence ID" value="ALI54254.1"/>
    <property type="molecule type" value="Genomic_DNA"/>
</dbReference>
<proteinExistence type="predicted"/>
<sequence>MKLLLLSGLGALALLVGYIRLAPTDAARWHIDPFVAADPAPGGARDLFQADIAPSQVLTRLARVAEATARTRLIAGSIEEGRMTYMTRSKLWGFPDFTTFEARAGQDGQGADVAILARLRFGSSDMGVNAARIAAWRAAAGL</sequence>
<dbReference type="OrthoDB" id="8479024at2"/>
<protein>
    <submittedName>
        <fullName evidence="1">Uncharacterized protein</fullName>
    </submittedName>
</protein>
<dbReference type="RefSeq" id="WP_062215035.1">
    <property type="nucleotide sequence ID" value="NZ_CP012023.1"/>
</dbReference>
<dbReference type="Pfam" id="PF07386">
    <property type="entry name" value="DUF1499"/>
    <property type="match status" value="1"/>
</dbReference>
<dbReference type="AlphaFoldDB" id="A0A0P0A8Z7"/>
<organism evidence="1 2">
    <name type="scientific">Celeribacter marinus</name>
    <dbReference type="NCBI Taxonomy" id="1397108"/>
    <lineage>
        <taxon>Bacteria</taxon>
        <taxon>Pseudomonadati</taxon>
        <taxon>Pseudomonadota</taxon>
        <taxon>Alphaproteobacteria</taxon>
        <taxon>Rhodobacterales</taxon>
        <taxon>Roseobacteraceae</taxon>
        <taxon>Celeribacter</taxon>
    </lineage>
</organism>
<dbReference type="Proteomes" id="UP000064920">
    <property type="component" value="Chromosome"/>
</dbReference>
<evidence type="ECO:0000313" key="1">
    <source>
        <dbReference type="EMBL" id="ALI54254.1"/>
    </source>
</evidence>